<proteinExistence type="inferred from homology"/>
<dbReference type="RefSeq" id="WP_015881988.1">
    <property type="nucleotide sequence ID" value="NC_012669.1"/>
</dbReference>
<dbReference type="EMBL" id="CP001618">
    <property type="protein sequence ID" value="ACQ79748.1"/>
    <property type="molecule type" value="Genomic_DNA"/>
</dbReference>
<protein>
    <submittedName>
        <fullName evidence="3">Hydrolase</fullName>
    </submittedName>
</protein>
<dbReference type="PANTHER" id="PTHR42732">
    <property type="entry name" value="BETA-GALACTOSIDASE"/>
    <property type="match status" value="1"/>
</dbReference>
<dbReference type="KEGG" id="bcv:Bcav_1492"/>
<dbReference type="Gene3D" id="3.20.20.80">
    <property type="entry name" value="Glycosidases"/>
    <property type="match status" value="1"/>
</dbReference>
<organism evidence="3 4">
    <name type="scientific">Beutenbergia cavernae (strain ATCC BAA-8 / DSM 12333 / CCUG 43141 / JCM 11478 / NBRC 16432 / NCIMB 13614 / HKI 0122)</name>
    <dbReference type="NCBI Taxonomy" id="471853"/>
    <lineage>
        <taxon>Bacteria</taxon>
        <taxon>Bacillati</taxon>
        <taxon>Actinomycetota</taxon>
        <taxon>Actinomycetes</taxon>
        <taxon>Micrococcales</taxon>
        <taxon>Beutenbergiaceae</taxon>
        <taxon>Beutenbergia</taxon>
    </lineage>
</organism>
<dbReference type="SUPFAM" id="SSF51445">
    <property type="entry name" value="(Trans)glycosidases"/>
    <property type="match status" value="1"/>
</dbReference>
<sequence length="149" mass="15809">MVWLELAPATFADVVWLRGESLTSGEASVAVVGPSRGRCCGGVECGGRRIETQADDDGAASPVIPVASPGLWSPDDPHLYDVVVERRSADGVDRVTSAVGLRRVEHGVDGLRLNGERIYVRGVLDQGYRPGSGITAPSDEALRRDIELA</sequence>
<dbReference type="InterPro" id="IPR051913">
    <property type="entry name" value="GH2_Domain-Containing"/>
</dbReference>
<keyword evidence="4" id="KW-1185">Reference proteome</keyword>
<feature type="domain" description="Glycoside hydrolase family 2 immunoglobulin-like beta-sandwich" evidence="2">
    <location>
        <begin position="57"/>
        <end position="102"/>
    </location>
</feature>
<evidence type="ECO:0000256" key="1">
    <source>
        <dbReference type="ARBA" id="ARBA00007401"/>
    </source>
</evidence>
<evidence type="ECO:0000313" key="3">
    <source>
        <dbReference type="EMBL" id="ACQ79748.1"/>
    </source>
</evidence>
<dbReference type="eggNOG" id="COG3250">
    <property type="taxonomic scope" value="Bacteria"/>
</dbReference>
<dbReference type="Gene3D" id="2.60.40.10">
    <property type="entry name" value="Immunoglobulins"/>
    <property type="match status" value="1"/>
</dbReference>
<dbReference type="InterPro" id="IPR036156">
    <property type="entry name" value="Beta-gal/glucu_dom_sf"/>
</dbReference>
<dbReference type="Pfam" id="PF00703">
    <property type="entry name" value="Glyco_hydro_2"/>
    <property type="match status" value="1"/>
</dbReference>
<dbReference type="SUPFAM" id="SSF49303">
    <property type="entry name" value="beta-Galactosidase/glucuronidase domain"/>
    <property type="match status" value="1"/>
</dbReference>
<dbReference type="InterPro" id="IPR013783">
    <property type="entry name" value="Ig-like_fold"/>
</dbReference>
<evidence type="ECO:0000313" key="4">
    <source>
        <dbReference type="Proteomes" id="UP000007962"/>
    </source>
</evidence>
<comment type="similarity">
    <text evidence="1">Belongs to the glycosyl hydrolase 2 family.</text>
</comment>
<evidence type="ECO:0000259" key="2">
    <source>
        <dbReference type="Pfam" id="PF00703"/>
    </source>
</evidence>
<dbReference type="OrthoDB" id="9762066at2"/>
<dbReference type="InterPro" id="IPR006102">
    <property type="entry name" value="Ig-like_GH2"/>
</dbReference>
<dbReference type="GO" id="GO:0005975">
    <property type="term" value="P:carbohydrate metabolic process"/>
    <property type="evidence" value="ECO:0007669"/>
    <property type="project" value="InterPro"/>
</dbReference>
<dbReference type="GO" id="GO:0004553">
    <property type="term" value="F:hydrolase activity, hydrolyzing O-glycosyl compounds"/>
    <property type="evidence" value="ECO:0007669"/>
    <property type="project" value="InterPro"/>
</dbReference>
<dbReference type="PANTHER" id="PTHR42732:SF3">
    <property type="entry name" value="HYDROLASE"/>
    <property type="match status" value="1"/>
</dbReference>
<reference evidence="3 4" key="1">
    <citation type="journal article" date="2009" name="Stand. Genomic Sci.">
        <title>Complete genome sequence of Beutenbergia cavernae type strain (HKI 0122).</title>
        <authorList>
            <person name="Land M."/>
            <person name="Pukall R."/>
            <person name="Abt B."/>
            <person name="Goker M."/>
            <person name="Rohde M."/>
            <person name="Glavina Del Rio T."/>
            <person name="Tice H."/>
            <person name="Copeland A."/>
            <person name="Cheng J.F."/>
            <person name="Lucas S."/>
            <person name="Chen F."/>
            <person name="Nolan M."/>
            <person name="Bruce D."/>
            <person name="Goodwin L."/>
            <person name="Pitluck S."/>
            <person name="Ivanova N."/>
            <person name="Mavromatis K."/>
            <person name="Ovchinnikova G."/>
            <person name="Pati A."/>
            <person name="Chen A."/>
            <person name="Palaniappan K."/>
            <person name="Hauser L."/>
            <person name="Chang Y.J."/>
            <person name="Jefferies C.C."/>
            <person name="Saunders E."/>
            <person name="Brettin T."/>
            <person name="Detter J.C."/>
            <person name="Han C."/>
            <person name="Chain P."/>
            <person name="Bristow J."/>
            <person name="Eisen J.A."/>
            <person name="Markowitz V."/>
            <person name="Hugenholtz P."/>
            <person name="Kyrpides N.C."/>
            <person name="Klenk H.P."/>
            <person name="Lapidus A."/>
        </authorList>
    </citation>
    <scope>NUCLEOTIDE SEQUENCE [LARGE SCALE GENOMIC DNA]</scope>
    <source>
        <strain evidence="4">ATCC BAA-8 / DSM 12333 / NBRC 16432</strain>
    </source>
</reference>
<dbReference type="STRING" id="471853.Bcav_1492"/>
<accession>C5C349</accession>
<keyword evidence="3" id="KW-0378">Hydrolase</keyword>
<dbReference type="AlphaFoldDB" id="C5C349"/>
<name>C5C349_BEUC1</name>
<dbReference type="Proteomes" id="UP000007962">
    <property type="component" value="Chromosome"/>
</dbReference>
<gene>
    <name evidence="3" type="ordered locus">Bcav_1492</name>
</gene>
<dbReference type="InterPro" id="IPR017853">
    <property type="entry name" value="GH"/>
</dbReference>
<dbReference type="HOGENOM" id="CLU_1746101_0_0_11"/>